<dbReference type="Proteomes" id="UP000019763">
    <property type="component" value="Unassembled WGS sequence"/>
</dbReference>
<dbReference type="RefSeq" id="XP_011131302.1">
    <property type="nucleotide sequence ID" value="XM_011133000.1"/>
</dbReference>
<keyword evidence="1" id="KW-0472">Membrane</keyword>
<dbReference type="AlphaFoldDB" id="A0A023B457"/>
<sequence>MLTLGDRTGKAGVQFLAAAPKEAMKKFVEAAKEDATLAEEVIALNEDRNFYWLEMCSRIFMYSPYGPINTLGEALAMRDLRQYFEAIDPDGEFSHVSDQICSDSVGRPMSELERALTNVSDCDDETFVMTASLKVIDCRRLTPEEVVDARSSLPEEWLPLLAETTRDSDVECGLSWGSTRYIPSRCCLIASAISAGAVVVGGAFAGLIYALLTHGNSPAVSLLTSDRLQESTVKRMFDTNSTASYNTSNVTDAFTDFVATVAMNVTNGTLLNIIRVAPIATTTVYPTGSSSRFNTTTMTETLLNTTDVTPTELSTTTTTAYPTRFGTWMTESKLNELQTVESTCQKLFNSLGYKTRSLPVMDADAGRYPCGGGSGQLLCATPQNNAVGTCYHFGGPWTYEAFAVKEAIGHYLQDGRECVVRCDGEEEALRNLWEVTQKSLLSISPYPGRGFLKFTNRVSVPNLNDFEAMMRPRYPVEENCSGSCVDCVEDTGTRKCSCNFARVKCQVRTKAEQQENKIELVAYNEDPRFLFGLLSPFSKKKDVYQVVGCDYECRKASPDVAVPASVRFLETEPAGDGSPLKLRLSRRELSKLQLPLAQCEGYDTDDWHPLEEIGRYPCWGGSGVMMCKVPKINDRCSKWWPFACKKYLPVSCHRFGPVWIDVFAVENTVRYHSGEIGDCFVKCDDKDVAMRHLWKEANDSLQNASRYEPQPISSTENLELQLQKWYPAERSCSSTCGSDLQSCTNIRNCVCRAAHVKCRTELKDGKDQQVVESWGFNTRINDVLGMMSIPGANGKINHTKTEDTRTHKCHVFCHEILWSPTPPTQVLRWNKAT</sequence>
<keyword evidence="3" id="KW-1185">Reference proteome</keyword>
<organism evidence="2 3">
    <name type="scientific">Gregarina niphandrodes</name>
    <name type="common">Septate eugregarine</name>
    <dbReference type="NCBI Taxonomy" id="110365"/>
    <lineage>
        <taxon>Eukaryota</taxon>
        <taxon>Sar</taxon>
        <taxon>Alveolata</taxon>
        <taxon>Apicomplexa</taxon>
        <taxon>Conoidasida</taxon>
        <taxon>Gregarinasina</taxon>
        <taxon>Eugregarinorida</taxon>
        <taxon>Gregarinidae</taxon>
        <taxon>Gregarina</taxon>
    </lineage>
</organism>
<accession>A0A023B457</accession>
<dbReference type="EMBL" id="AFNH02000781">
    <property type="protein sequence ID" value="EZG56267.1"/>
    <property type="molecule type" value="Genomic_DNA"/>
</dbReference>
<protein>
    <submittedName>
        <fullName evidence="2">Transmembrane protein</fullName>
    </submittedName>
</protein>
<evidence type="ECO:0000313" key="2">
    <source>
        <dbReference type="EMBL" id="EZG56267.1"/>
    </source>
</evidence>
<dbReference type="VEuPathDB" id="CryptoDB:GNI_104660"/>
<proteinExistence type="predicted"/>
<dbReference type="GeneID" id="22913722"/>
<keyword evidence="1" id="KW-1133">Transmembrane helix</keyword>
<reference evidence="2" key="1">
    <citation type="submission" date="2013-12" db="EMBL/GenBank/DDBJ databases">
        <authorList>
            <person name="Omoto C.K."/>
            <person name="Sibley D."/>
            <person name="Venepally P."/>
            <person name="Hadjithomas M."/>
            <person name="Karamycheva S."/>
            <person name="Brunk B."/>
            <person name="Roos D."/>
            <person name="Caler E."/>
            <person name="Lorenzi H."/>
        </authorList>
    </citation>
    <scope>NUCLEOTIDE SEQUENCE</scope>
</reference>
<keyword evidence="1 2" id="KW-0812">Transmembrane</keyword>
<name>A0A023B457_GRENI</name>
<feature type="transmembrane region" description="Helical" evidence="1">
    <location>
        <begin position="188"/>
        <end position="212"/>
    </location>
</feature>
<comment type="caution">
    <text evidence="2">The sequence shown here is derived from an EMBL/GenBank/DDBJ whole genome shotgun (WGS) entry which is preliminary data.</text>
</comment>
<evidence type="ECO:0000256" key="1">
    <source>
        <dbReference type="SAM" id="Phobius"/>
    </source>
</evidence>
<evidence type="ECO:0000313" key="3">
    <source>
        <dbReference type="Proteomes" id="UP000019763"/>
    </source>
</evidence>
<gene>
    <name evidence="2" type="ORF">GNI_104660</name>
</gene>